<evidence type="ECO:0000313" key="2">
    <source>
        <dbReference type="EMBL" id="TKW03624.1"/>
    </source>
</evidence>
<dbReference type="Gramene" id="TKW03624">
    <property type="protein sequence ID" value="TKW03624"/>
    <property type="gene ID" value="SEVIR_7G053109v2"/>
</dbReference>
<evidence type="ECO:0000313" key="3">
    <source>
        <dbReference type="Proteomes" id="UP000298652"/>
    </source>
</evidence>
<dbReference type="EMBL" id="CM016558">
    <property type="protein sequence ID" value="TKW03624.1"/>
    <property type="molecule type" value="Genomic_DNA"/>
</dbReference>
<reference evidence="2" key="1">
    <citation type="submission" date="2019-03" db="EMBL/GenBank/DDBJ databases">
        <title>WGS assembly of Setaria viridis.</title>
        <authorList>
            <person name="Huang P."/>
            <person name="Jenkins J."/>
            <person name="Grimwood J."/>
            <person name="Barry K."/>
            <person name="Healey A."/>
            <person name="Mamidi S."/>
            <person name="Sreedasyam A."/>
            <person name="Shu S."/>
            <person name="Feldman M."/>
            <person name="Wu J."/>
            <person name="Yu Y."/>
            <person name="Chen C."/>
            <person name="Johnson J."/>
            <person name="Rokhsar D."/>
            <person name="Baxter I."/>
            <person name="Schmutz J."/>
            <person name="Brutnell T."/>
            <person name="Kellogg E."/>
        </authorList>
    </citation>
    <scope>NUCLEOTIDE SEQUENCE [LARGE SCALE GENOMIC DNA]</scope>
</reference>
<organism evidence="2 3">
    <name type="scientific">Setaria viridis</name>
    <name type="common">Green bristlegrass</name>
    <name type="synonym">Setaria italica subsp. viridis</name>
    <dbReference type="NCBI Taxonomy" id="4556"/>
    <lineage>
        <taxon>Eukaryota</taxon>
        <taxon>Viridiplantae</taxon>
        <taxon>Streptophyta</taxon>
        <taxon>Embryophyta</taxon>
        <taxon>Tracheophyta</taxon>
        <taxon>Spermatophyta</taxon>
        <taxon>Magnoliopsida</taxon>
        <taxon>Liliopsida</taxon>
        <taxon>Poales</taxon>
        <taxon>Poaceae</taxon>
        <taxon>PACMAD clade</taxon>
        <taxon>Panicoideae</taxon>
        <taxon>Panicodae</taxon>
        <taxon>Paniceae</taxon>
        <taxon>Cenchrinae</taxon>
        <taxon>Setaria</taxon>
    </lineage>
</organism>
<accession>A0A4U6TQG9</accession>
<dbReference type="AlphaFoldDB" id="A0A4U6TQG9"/>
<dbReference type="Proteomes" id="UP000298652">
    <property type="component" value="Chromosome 7"/>
</dbReference>
<gene>
    <name evidence="2" type="ORF">SEVIR_7G053109v2</name>
</gene>
<name>A0A4U6TQG9_SETVI</name>
<protein>
    <submittedName>
        <fullName evidence="2">Uncharacterized protein</fullName>
    </submittedName>
</protein>
<proteinExistence type="predicted"/>
<keyword evidence="3" id="KW-1185">Reference proteome</keyword>
<keyword evidence="1" id="KW-0732">Signal</keyword>
<feature type="chain" id="PRO_5020367748" evidence="1">
    <location>
        <begin position="18"/>
        <end position="43"/>
    </location>
</feature>
<feature type="signal peptide" evidence="1">
    <location>
        <begin position="1"/>
        <end position="17"/>
    </location>
</feature>
<evidence type="ECO:0000256" key="1">
    <source>
        <dbReference type="SAM" id="SignalP"/>
    </source>
</evidence>
<sequence>MVLFRVMVFIQIQVVLSSESLRVTDWLCLDSCKSESTRDEGSV</sequence>